<dbReference type="SUPFAM" id="SSF81327">
    <property type="entry name" value="Small-conductance potassium channel"/>
    <property type="match status" value="1"/>
</dbReference>
<comment type="subcellular location">
    <subcellularLocation>
        <location evidence="1">Membrane</location>
        <topology evidence="1">Multi-pass membrane protein</topology>
    </subcellularLocation>
</comment>
<dbReference type="GO" id="GO:0016020">
    <property type="term" value="C:membrane"/>
    <property type="evidence" value="ECO:0007669"/>
    <property type="project" value="UniProtKB-SubCell"/>
</dbReference>
<dbReference type="Gene3D" id="1.10.287.70">
    <property type="match status" value="1"/>
</dbReference>
<keyword evidence="7 9" id="KW-0407">Ion channel</keyword>
<keyword evidence="10" id="KW-1185">Reference proteome</keyword>
<dbReference type="InterPro" id="IPR004178">
    <property type="entry name" value="CaM-bd_dom"/>
</dbReference>
<proteinExistence type="predicted"/>
<evidence type="ECO:0000259" key="8">
    <source>
        <dbReference type="SMART" id="SM01053"/>
    </source>
</evidence>
<accession>A0A8J4THY8</accession>
<keyword evidence="5" id="KW-0406">Ion transport</keyword>
<gene>
    <name evidence="9" type="primary">SK3</name>
    <name evidence="9" type="ORF">DAT39_012097</name>
</gene>
<dbReference type="PANTHER" id="PTHR10153">
    <property type="entry name" value="SMALL CONDUCTANCE CALCIUM-ACTIVATED POTASSIUM CHANNEL"/>
    <property type="match status" value="1"/>
</dbReference>
<dbReference type="GO" id="GO:0005516">
    <property type="term" value="F:calmodulin binding"/>
    <property type="evidence" value="ECO:0007669"/>
    <property type="project" value="InterPro"/>
</dbReference>
<dbReference type="EMBL" id="QNUK01000207">
    <property type="protein sequence ID" value="KAF5898181.1"/>
    <property type="molecule type" value="Genomic_DNA"/>
</dbReference>
<dbReference type="SMART" id="SM01053">
    <property type="entry name" value="CaMBD"/>
    <property type="match status" value="1"/>
</dbReference>
<protein>
    <submittedName>
        <fullName evidence="9">Small conductance calcium-activated potassium channel protein 3</fullName>
    </submittedName>
</protein>
<evidence type="ECO:0000256" key="7">
    <source>
        <dbReference type="ARBA" id="ARBA00023303"/>
    </source>
</evidence>
<dbReference type="InterPro" id="IPR036122">
    <property type="entry name" value="CaM-bd_dom_sf"/>
</dbReference>
<evidence type="ECO:0000313" key="10">
    <source>
        <dbReference type="Proteomes" id="UP000727407"/>
    </source>
</evidence>
<evidence type="ECO:0000256" key="3">
    <source>
        <dbReference type="ARBA" id="ARBA00022692"/>
    </source>
</evidence>
<feature type="domain" description="Calmodulin-binding" evidence="8">
    <location>
        <begin position="38"/>
        <end position="108"/>
    </location>
</feature>
<evidence type="ECO:0000256" key="4">
    <source>
        <dbReference type="ARBA" id="ARBA00022989"/>
    </source>
</evidence>
<keyword evidence="4" id="KW-1133">Transmembrane helix</keyword>
<keyword evidence="2" id="KW-0813">Transport</keyword>
<keyword evidence="3" id="KW-0812">Transmembrane</keyword>
<comment type="caution">
    <text evidence="9">The sequence shown here is derived from an EMBL/GenBank/DDBJ whole genome shotgun (WGS) entry which is preliminary data.</text>
</comment>
<dbReference type="Pfam" id="PF02888">
    <property type="entry name" value="CaMBD"/>
    <property type="match status" value="1"/>
</dbReference>
<dbReference type="InterPro" id="IPR015449">
    <property type="entry name" value="K_chnl_Ca-activ_SK"/>
</dbReference>
<organism evidence="9 10">
    <name type="scientific">Clarias magur</name>
    <name type="common">Asian catfish</name>
    <name type="synonym">Macropteronotus magur</name>
    <dbReference type="NCBI Taxonomy" id="1594786"/>
    <lineage>
        <taxon>Eukaryota</taxon>
        <taxon>Metazoa</taxon>
        <taxon>Chordata</taxon>
        <taxon>Craniata</taxon>
        <taxon>Vertebrata</taxon>
        <taxon>Euteleostomi</taxon>
        <taxon>Actinopterygii</taxon>
        <taxon>Neopterygii</taxon>
        <taxon>Teleostei</taxon>
        <taxon>Ostariophysi</taxon>
        <taxon>Siluriformes</taxon>
        <taxon>Clariidae</taxon>
        <taxon>Clarias</taxon>
    </lineage>
</organism>
<evidence type="ECO:0000313" key="9">
    <source>
        <dbReference type="EMBL" id="KAF5898181.1"/>
    </source>
</evidence>
<dbReference type="GO" id="GO:0016286">
    <property type="term" value="F:small conductance calcium-activated potassium channel activity"/>
    <property type="evidence" value="ECO:0007669"/>
    <property type="project" value="InterPro"/>
</dbReference>
<dbReference type="Proteomes" id="UP000727407">
    <property type="component" value="Unassembled WGS sequence"/>
</dbReference>
<sequence length="108" mass="12710">MSTLIEMPCSDNKMTHTTFCFITSWTNSEETIPARYCMTSQPIKNAAANVLRETWLIYKHTKLMKKIDHSRVRKHQRKFLQAIHQLRSVKMEQRKLSDQANTLVDLSK</sequence>
<reference evidence="9" key="1">
    <citation type="submission" date="2020-07" db="EMBL/GenBank/DDBJ databases">
        <title>Clarias magur genome sequencing, assembly and annotation.</title>
        <authorList>
            <person name="Kushwaha B."/>
            <person name="Kumar R."/>
            <person name="Das P."/>
            <person name="Joshi C.G."/>
            <person name="Kumar D."/>
            <person name="Nagpure N.S."/>
            <person name="Pandey M."/>
            <person name="Agarwal S."/>
            <person name="Srivastava S."/>
            <person name="Singh M."/>
            <person name="Sahoo L."/>
            <person name="Jayasankar P."/>
            <person name="Meher P.K."/>
            <person name="Koringa P.G."/>
            <person name="Iquebal M.A."/>
            <person name="Das S.P."/>
            <person name="Bit A."/>
            <person name="Patnaik S."/>
            <person name="Patel N."/>
            <person name="Shah T.M."/>
            <person name="Hinsu A."/>
            <person name="Jena J.K."/>
        </authorList>
    </citation>
    <scope>NUCLEOTIDE SEQUENCE</scope>
    <source>
        <strain evidence="9">CIFAMagur01</strain>
        <tissue evidence="9">Testis</tissue>
    </source>
</reference>
<keyword evidence="6" id="KW-0472">Membrane</keyword>
<dbReference type="AlphaFoldDB" id="A0A8J4THY8"/>
<evidence type="ECO:0000256" key="1">
    <source>
        <dbReference type="ARBA" id="ARBA00004141"/>
    </source>
</evidence>
<feature type="non-terminal residue" evidence="9">
    <location>
        <position position="108"/>
    </location>
</feature>
<evidence type="ECO:0000256" key="2">
    <source>
        <dbReference type="ARBA" id="ARBA00022448"/>
    </source>
</evidence>
<evidence type="ECO:0000256" key="6">
    <source>
        <dbReference type="ARBA" id="ARBA00023136"/>
    </source>
</evidence>
<name>A0A8J4THY8_CLAMG</name>
<evidence type="ECO:0000256" key="5">
    <source>
        <dbReference type="ARBA" id="ARBA00023065"/>
    </source>
</evidence>
<dbReference type="OrthoDB" id="73653at2759"/>